<evidence type="ECO:0000259" key="5">
    <source>
        <dbReference type="Pfam" id="PF08100"/>
    </source>
</evidence>
<dbReference type="PANTHER" id="PTHR43712">
    <property type="entry name" value="PUTATIVE (AFU_ORTHOLOGUE AFUA_4G14580)-RELATED"/>
    <property type="match status" value="1"/>
</dbReference>
<comment type="caution">
    <text evidence="6">The sequence shown here is derived from an EMBL/GenBank/DDBJ whole genome shotgun (WGS) entry which is preliminary data.</text>
</comment>
<organism evidence="6 7">
    <name type="scientific">Actinophytocola gossypii</name>
    <dbReference type="NCBI Taxonomy" id="2812003"/>
    <lineage>
        <taxon>Bacteria</taxon>
        <taxon>Bacillati</taxon>
        <taxon>Actinomycetota</taxon>
        <taxon>Actinomycetes</taxon>
        <taxon>Pseudonocardiales</taxon>
        <taxon>Pseudonocardiaceae</taxon>
    </lineage>
</organism>
<feature type="domain" description="O-methyltransferase dimerisation" evidence="5">
    <location>
        <begin position="4"/>
        <end position="73"/>
    </location>
</feature>
<evidence type="ECO:0000313" key="7">
    <source>
        <dbReference type="Proteomes" id="UP001156441"/>
    </source>
</evidence>
<gene>
    <name evidence="6" type="ORF">JT362_05480</name>
</gene>
<evidence type="ECO:0000256" key="3">
    <source>
        <dbReference type="ARBA" id="ARBA00022691"/>
    </source>
</evidence>
<proteinExistence type="predicted"/>
<protein>
    <submittedName>
        <fullName evidence="6">Methyltransferase</fullName>
    </submittedName>
</protein>
<sequence>MAALATPMALRVAVTLNLPDRLRGPGAPVEDLAPELDADPVALDLLLAHLTTLGIVDRHGDTYRTTEYGTNLCTDAGNGLANLLDLNTAGGRAELAFVELAHSVTTGRAAYPHRYGQDFYADLTDHPRLRESFDHQMTHRIRDQLAELVATYDWSRFTTLVDVGGGRGTVLAAILAAHPEMHGHLIDLPPTAAEARHTFTTQGVAARTQTTPASFFDPLPPGADAYLLLDILHNWDDEHAHRILTRCTEAAGPTGRILVVEPVGDRHAETEFNLAMLAIFGSRERTIDEFRALAAPHGLTLASVTDLTHQRCLLEFSPATPAPATADPA</sequence>
<evidence type="ECO:0000256" key="1">
    <source>
        <dbReference type="ARBA" id="ARBA00022603"/>
    </source>
</evidence>
<dbReference type="Proteomes" id="UP001156441">
    <property type="component" value="Unassembled WGS sequence"/>
</dbReference>
<dbReference type="GO" id="GO:0008168">
    <property type="term" value="F:methyltransferase activity"/>
    <property type="evidence" value="ECO:0007669"/>
    <property type="project" value="UniProtKB-KW"/>
</dbReference>
<feature type="domain" description="O-methyltransferase C-terminal" evidence="4">
    <location>
        <begin position="97"/>
        <end position="298"/>
    </location>
</feature>
<dbReference type="RefSeq" id="WP_260189912.1">
    <property type="nucleotide sequence ID" value="NZ_JAFFZE010000006.1"/>
</dbReference>
<evidence type="ECO:0000259" key="4">
    <source>
        <dbReference type="Pfam" id="PF00891"/>
    </source>
</evidence>
<keyword evidence="7" id="KW-1185">Reference proteome</keyword>
<dbReference type="EMBL" id="JAFFZE010000006">
    <property type="protein sequence ID" value="MCT2582571.1"/>
    <property type="molecule type" value="Genomic_DNA"/>
</dbReference>
<dbReference type="InterPro" id="IPR036388">
    <property type="entry name" value="WH-like_DNA-bd_sf"/>
</dbReference>
<dbReference type="Gene3D" id="3.40.50.150">
    <property type="entry name" value="Vaccinia Virus protein VP39"/>
    <property type="match status" value="1"/>
</dbReference>
<dbReference type="InterPro" id="IPR036390">
    <property type="entry name" value="WH_DNA-bd_sf"/>
</dbReference>
<keyword evidence="3" id="KW-0949">S-adenosyl-L-methionine</keyword>
<dbReference type="Pfam" id="PF08100">
    <property type="entry name" value="Dimerisation"/>
    <property type="match status" value="1"/>
</dbReference>
<dbReference type="SUPFAM" id="SSF53335">
    <property type="entry name" value="S-adenosyl-L-methionine-dependent methyltransferases"/>
    <property type="match status" value="1"/>
</dbReference>
<dbReference type="PANTHER" id="PTHR43712:SF2">
    <property type="entry name" value="O-METHYLTRANSFERASE CICE"/>
    <property type="match status" value="1"/>
</dbReference>
<dbReference type="PROSITE" id="PS51683">
    <property type="entry name" value="SAM_OMT_II"/>
    <property type="match status" value="1"/>
</dbReference>
<dbReference type="GO" id="GO:0032259">
    <property type="term" value="P:methylation"/>
    <property type="evidence" value="ECO:0007669"/>
    <property type="project" value="UniProtKB-KW"/>
</dbReference>
<dbReference type="Gene3D" id="1.10.10.10">
    <property type="entry name" value="Winged helix-like DNA-binding domain superfamily/Winged helix DNA-binding domain"/>
    <property type="match status" value="1"/>
</dbReference>
<evidence type="ECO:0000256" key="2">
    <source>
        <dbReference type="ARBA" id="ARBA00022679"/>
    </source>
</evidence>
<dbReference type="InterPro" id="IPR012967">
    <property type="entry name" value="COMT_dimerisation"/>
</dbReference>
<dbReference type="InterPro" id="IPR016461">
    <property type="entry name" value="COMT-like"/>
</dbReference>
<dbReference type="Gene3D" id="1.10.287.1350">
    <property type="match status" value="1"/>
</dbReference>
<dbReference type="SUPFAM" id="SSF46785">
    <property type="entry name" value="Winged helix' DNA-binding domain"/>
    <property type="match status" value="1"/>
</dbReference>
<accession>A0ABT2J485</accession>
<dbReference type="InterPro" id="IPR029063">
    <property type="entry name" value="SAM-dependent_MTases_sf"/>
</dbReference>
<dbReference type="PIRSF" id="PIRSF005739">
    <property type="entry name" value="O-mtase"/>
    <property type="match status" value="1"/>
</dbReference>
<keyword evidence="2" id="KW-0808">Transferase</keyword>
<keyword evidence="1 6" id="KW-0489">Methyltransferase</keyword>
<dbReference type="Pfam" id="PF00891">
    <property type="entry name" value="Methyltransf_2"/>
    <property type="match status" value="1"/>
</dbReference>
<name>A0ABT2J485_9PSEU</name>
<evidence type="ECO:0000313" key="6">
    <source>
        <dbReference type="EMBL" id="MCT2582571.1"/>
    </source>
</evidence>
<dbReference type="InterPro" id="IPR001077">
    <property type="entry name" value="COMT_C"/>
</dbReference>
<reference evidence="6 7" key="1">
    <citation type="submission" date="2021-02" db="EMBL/GenBank/DDBJ databases">
        <title>Actinophytocola xerophila sp. nov., isolated from soil of cotton cropping field.</title>
        <authorList>
            <person name="Huang R."/>
            <person name="Chen X."/>
            <person name="Ge X."/>
            <person name="Liu W."/>
        </authorList>
    </citation>
    <scope>NUCLEOTIDE SEQUENCE [LARGE SCALE GENOMIC DNA]</scope>
    <source>
        <strain evidence="6 7">S1-96</strain>
    </source>
</reference>